<organism evidence="1 2">
    <name type="scientific">Mucilaginibacter psychrotolerans</name>
    <dbReference type="NCBI Taxonomy" id="1524096"/>
    <lineage>
        <taxon>Bacteria</taxon>
        <taxon>Pseudomonadati</taxon>
        <taxon>Bacteroidota</taxon>
        <taxon>Sphingobacteriia</taxon>
        <taxon>Sphingobacteriales</taxon>
        <taxon>Sphingobacteriaceae</taxon>
        <taxon>Mucilaginibacter</taxon>
    </lineage>
</organism>
<dbReference type="Proteomes" id="UP000297540">
    <property type="component" value="Unassembled WGS sequence"/>
</dbReference>
<comment type="caution">
    <text evidence="1">The sequence shown here is derived from an EMBL/GenBank/DDBJ whole genome shotgun (WGS) entry which is preliminary data.</text>
</comment>
<gene>
    <name evidence="1" type="ORF">E2R66_21660</name>
</gene>
<sequence>MNFLYEYGSRIWERMRFARVRNQRISETTITENLIFDFWYQAKKVQLPVEIYEAKAEKQNGNDLEVFIETSKGYLLTAFQAKILSKKGKYPNISHKVGDAYQIDLLIDYAKRKGGQACYLFYNYPVDPGYYEKLEETGKYQYREFGLTACNAELVKLKFFKAVATGKTRVKIPAFESLHPLHAFPLSEMIRILTDESAMEIFEELAEMVNLPIIYYSREDIDGTYGWNEMEPRGKISGIPMREFADIPKHDLQQGFNPKYRIILSKEPVAGGLYVLS</sequence>
<evidence type="ECO:0000313" key="1">
    <source>
        <dbReference type="EMBL" id="TFF34558.1"/>
    </source>
</evidence>
<name>A0A4Y8S6I2_9SPHI</name>
<dbReference type="OrthoDB" id="785157at2"/>
<dbReference type="AlphaFoldDB" id="A0A4Y8S6I2"/>
<proteinExistence type="predicted"/>
<accession>A0A4Y8S6I2</accession>
<dbReference type="EMBL" id="SOZE01000029">
    <property type="protein sequence ID" value="TFF34558.1"/>
    <property type="molecule type" value="Genomic_DNA"/>
</dbReference>
<keyword evidence="2" id="KW-1185">Reference proteome</keyword>
<evidence type="ECO:0000313" key="2">
    <source>
        <dbReference type="Proteomes" id="UP000297540"/>
    </source>
</evidence>
<protein>
    <submittedName>
        <fullName evidence="1">Uncharacterized protein</fullName>
    </submittedName>
</protein>
<reference evidence="1 2" key="1">
    <citation type="journal article" date="2017" name="Int. J. Syst. Evol. Microbiol.">
        <title>Mucilaginibacterpsychrotolerans sp. nov., isolated from peatlands.</title>
        <authorList>
            <person name="Deng Y."/>
            <person name="Shen L."/>
            <person name="Xu B."/>
            <person name="Liu Y."/>
            <person name="Gu Z."/>
            <person name="Liu H."/>
            <person name="Zhou Y."/>
        </authorList>
    </citation>
    <scope>NUCLEOTIDE SEQUENCE [LARGE SCALE GENOMIC DNA]</scope>
    <source>
        <strain evidence="1 2">NH7-4</strain>
    </source>
</reference>
<dbReference type="RefSeq" id="WP_134737953.1">
    <property type="nucleotide sequence ID" value="NZ_SOZE01000029.1"/>
</dbReference>